<name>A0A3D9BM15_9RHOB</name>
<protein>
    <submittedName>
        <fullName evidence="9">ABC transporter permease</fullName>
    </submittedName>
</protein>
<dbReference type="SUPFAM" id="SSF161098">
    <property type="entry name" value="MetI-like"/>
    <property type="match status" value="1"/>
</dbReference>
<dbReference type="Pfam" id="PF12911">
    <property type="entry name" value="OppC_N"/>
    <property type="match status" value="1"/>
</dbReference>
<evidence type="ECO:0000256" key="7">
    <source>
        <dbReference type="RuleBase" id="RU363032"/>
    </source>
</evidence>
<dbReference type="GO" id="GO:0055085">
    <property type="term" value="P:transmembrane transport"/>
    <property type="evidence" value="ECO:0007669"/>
    <property type="project" value="InterPro"/>
</dbReference>
<dbReference type="Gene3D" id="1.10.3720.10">
    <property type="entry name" value="MetI-like"/>
    <property type="match status" value="1"/>
</dbReference>
<dbReference type="PROSITE" id="PS50928">
    <property type="entry name" value="ABC_TM1"/>
    <property type="match status" value="1"/>
</dbReference>
<dbReference type="EMBL" id="QOHR01000029">
    <property type="protein sequence ID" value="REC54486.1"/>
    <property type="molecule type" value="Genomic_DNA"/>
</dbReference>
<dbReference type="Proteomes" id="UP000257131">
    <property type="component" value="Unassembled WGS sequence"/>
</dbReference>
<keyword evidence="10" id="KW-1185">Reference proteome</keyword>
<dbReference type="PANTHER" id="PTHR43386:SF26">
    <property type="entry name" value="ABC TRANSPORTER PERMEASE PROTEIN"/>
    <property type="match status" value="1"/>
</dbReference>
<accession>A0A3D9BM15</accession>
<dbReference type="InterPro" id="IPR000515">
    <property type="entry name" value="MetI-like"/>
</dbReference>
<feature type="transmembrane region" description="Helical" evidence="7">
    <location>
        <begin position="35"/>
        <end position="57"/>
    </location>
</feature>
<evidence type="ECO:0000313" key="10">
    <source>
        <dbReference type="Proteomes" id="UP000257131"/>
    </source>
</evidence>
<dbReference type="PANTHER" id="PTHR43386">
    <property type="entry name" value="OLIGOPEPTIDE TRANSPORT SYSTEM PERMEASE PROTEIN APPC"/>
    <property type="match status" value="1"/>
</dbReference>
<gene>
    <name evidence="9" type="ORF">DRV84_13730</name>
</gene>
<keyword evidence="6 7" id="KW-0472">Membrane</keyword>
<evidence type="ECO:0000256" key="2">
    <source>
        <dbReference type="ARBA" id="ARBA00022448"/>
    </source>
</evidence>
<sequence length="318" mass="34717">MTDAPLSPVREARAVKRFKRAWDSDFAYSFRRSPVAVVSFVVVAILILAAVLAPVIAPHDPFDPATLNLMNGFTPPMTENQFTGEVFLLGTDDQGRDVFSTILYGMRISLFVGFSAVLLAMVIGVTLGLVAAYIGGWTETIIMRTADVQLTFPAILVAMLIFGIAKGITPPEFRDQMAIWVLILAIGLSDWVQFARVVRGATLVEKNKEYVQAARLIGRSRGAIMLRHILPNVLNPVLVIATISLALAIIAEATLSFLGVGAPPTKPSLGTLIRIGQEFMFSGEWWILFFPALALLALALSINLLGDWLRDALNPRLR</sequence>
<reference evidence="9 10" key="1">
    <citation type="journal article" date="2017" name="Int. J. Syst. Evol. Microbiol.">
        <title>Rhodosalinus sediminis gen. nov., sp. nov., isolated from marine saltern.</title>
        <authorList>
            <person name="Guo L.Y."/>
            <person name="Ling S.K."/>
            <person name="Li C.M."/>
            <person name="Chen G.J."/>
            <person name="Du Z.J."/>
        </authorList>
    </citation>
    <scope>NUCLEOTIDE SEQUENCE [LARGE SCALE GENOMIC DNA]</scope>
    <source>
        <strain evidence="9 10">WDN1C137</strain>
    </source>
</reference>
<dbReference type="Pfam" id="PF00528">
    <property type="entry name" value="BPD_transp_1"/>
    <property type="match status" value="1"/>
</dbReference>
<keyword evidence="5 7" id="KW-1133">Transmembrane helix</keyword>
<keyword evidence="3" id="KW-1003">Cell membrane</keyword>
<feature type="transmembrane region" description="Helical" evidence="7">
    <location>
        <begin position="108"/>
        <end position="134"/>
    </location>
</feature>
<evidence type="ECO:0000259" key="8">
    <source>
        <dbReference type="PROSITE" id="PS50928"/>
    </source>
</evidence>
<keyword evidence="2 7" id="KW-0813">Transport</keyword>
<dbReference type="InterPro" id="IPR050366">
    <property type="entry name" value="BP-dependent_transpt_permease"/>
</dbReference>
<comment type="similarity">
    <text evidence="7">Belongs to the binding-protein-dependent transport system permease family.</text>
</comment>
<evidence type="ECO:0000256" key="4">
    <source>
        <dbReference type="ARBA" id="ARBA00022692"/>
    </source>
</evidence>
<dbReference type="InterPro" id="IPR035906">
    <property type="entry name" value="MetI-like_sf"/>
</dbReference>
<dbReference type="InterPro" id="IPR025966">
    <property type="entry name" value="OppC_N"/>
</dbReference>
<dbReference type="OrthoDB" id="9766870at2"/>
<feature type="transmembrane region" description="Helical" evidence="7">
    <location>
        <begin position="146"/>
        <end position="165"/>
    </location>
</feature>
<feature type="transmembrane region" description="Helical" evidence="7">
    <location>
        <begin position="177"/>
        <end position="198"/>
    </location>
</feature>
<dbReference type="GO" id="GO:0005886">
    <property type="term" value="C:plasma membrane"/>
    <property type="evidence" value="ECO:0007669"/>
    <property type="project" value="UniProtKB-SubCell"/>
</dbReference>
<evidence type="ECO:0000256" key="3">
    <source>
        <dbReference type="ARBA" id="ARBA00022475"/>
    </source>
</evidence>
<comment type="subcellular location">
    <subcellularLocation>
        <location evidence="1 7">Cell membrane</location>
        <topology evidence="1 7">Multi-pass membrane protein</topology>
    </subcellularLocation>
</comment>
<evidence type="ECO:0000256" key="5">
    <source>
        <dbReference type="ARBA" id="ARBA00022989"/>
    </source>
</evidence>
<evidence type="ECO:0000256" key="6">
    <source>
        <dbReference type="ARBA" id="ARBA00023136"/>
    </source>
</evidence>
<proteinExistence type="inferred from homology"/>
<dbReference type="CDD" id="cd06261">
    <property type="entry name" value="TM_PBP2"/>
    <property type="match status" value="1"/>
</dbReference>
<feature type="transmembrane region" description="Helical" evidence="7">
    <location>
        <begin position="285"/>
        <end position="309"/>
    </location>
</feature>
<feature type="domain" description="ABC transmembrane type-1" evidence="8">
    <location>
        <begin position="106"/>
        <end position="306"/>
    </location>
</feature>
<comment type="caution">
    <text evidence="9">The sequence shown here is derived from an EMBL/GenBank/DDBJ whole genome shotgun (WGS) entry which is preliminary data.</text>
</comment>
<feature type="transmembrane region" description="Helical" evidence="7">
    <location>
        <begin position="229"/>
        <end position="251"/>
    </location>
</feature>
<dbReference type="AlphaFoldDB" id="A0A3D9BM15"/>
<dbReference type="RefSeq" id="WP_115981712.1">
    <property type="nucleotide sequence ID" value="NZ_CAJXNW010000073.1"/>
</dbReference>
<organism evidence="9 10">
    <name type="scientific">Rhodosalinus sediminis</name>
    <dbReference type="NCBI Taxonomy" id="1940533"/>
    <lineage>
        <taxon>Bacteria</taxon>
        <taxon>Pseudomonadati</taxon>
        <taxon>Pseudomonadota</taxon>
        <taxon>Alphaproteobacteria</taxon>
        <taxon>Rhodobacterales</taxon>
        <taxon>Paracoccaceae</taxon>
        <taxon>Rhodosalinus</taxon>
    </lineage>
</organism>
<evidence type="ECO:0000313" key="9">
    <source>
        <dbReference type="EMBL" id="REC54486.1"/>
    </source>
</evidence>
<evidence type="ECO:0000256" key="1">
    <source>
        <dbReference type="ARBA" id="ARBA00004651"/>
    </source>
</evidence>
<keyword evidence="4 7" id="KW-0812">Transmembrane</keyword>